<dbReference type="PROSITE" id="PS51462">
    <property type="entry name" value="NUDIX"/>
    <property type="match status" value="1"/>
</dbReference>
<dbReference type="PANTHER" id="PTHR21340">
    <property type="entry name" value="DIADENOSINE 5,5-P1,P4-TETRAPHOSPHATE PYROPHOSPHOHYDROLASE MUTT"/>
    <property type="match status" value="1"/>
</dbReference>
<gene>
    <name evidence="3" type="ORF">PAI11_27720</name>
</gene>
<dbReference type="PANTHER" id="PTHR21340:SF0">
    <property type="entry name" value="BIS(5'-NUCLEOSYL)-TETRAPHOSPHATASE [ASYMMETRICAL]"/>
    <property type="match status" value="1"/>
</dbReference>
<reference evidence="3 4" key="1">
    <citation type="journal article" date="2013" name="Biodegradation">
        <title>Quantitative proteomic analysis of ibuprofen-degrading Patulibacter sp. strain I11.</title>
        <authorList>
            <person name="Almeida B."/>
            <person name="Kjeldal H."/>
            <person name="Lolas I."/>
            <person name="Knudsen A.D."/>
            <person name="Carvalho G."/>
            <person name="Nielsen K.L."/>
            <person name="Barreto Crespo M.T."/>
            <person name="Stensballe A."/>
            <person name="Nielsen J.L."/>
        </authorList>
    </citation>
    <scope>NUCLEOTIDE SEQUENCE [LARGE SCALE GENOMIC DNA]</scope>
    <source>
        <strain evidence="3 4">I11</strain>
    </source>
</reference>
<accession>H0E7H0</accession>
<evidence type="ECO:0000259" key="2">
    <source>
        <dbReference type="PROSITE" id="PS51462"/>
    </source>
</evidence>
<dbReference type="Proteomes" id="UP000005143">
    <property type="component" value="Unassembled WGS sequence"/>
</dbReference>
<dbReference type="Gene3D" id="3.90.79.10">
    <property type="entry name" value="Nucleoside Triphosphate Pyrophosphohydrolase"/>
    <property type="match status" value="1"/>
</dbReference>
<dbReference type="EMBL" id="AGUD01000224">
    <property type="protein sequence ID" value="EHN10390.1"/>
    <property type="molecule type" value="Genomic_DNA"/>
</dbReference>
<keyword evidence="4" id="KW-1185">Reference proteome</keyword>
<evidence type="ECO:0000313" key="3">
    <source>
        <dbReference type="EMBL" id="EHN10390.1"/>
    </source>
</evidence>
<dbReference type="PROSITE" id="PS00893">
    <property type="entry name" value="NUDIX_BOX"/>
    <property type="match status" value="1"/>
</dbReference>
<dbReference type="InterPro" id="IPR051325">
    <property type="entry name" value="Nudix_hydrolase_domain"/>
</dbReference>
<dbReference type="CDD" id="cd03673">
    <property type="entry name" value="NUDIX_Ap6A_hydrolase"/>
    <property type="match status" value="1"/>
</dbReference>
<organism evidence="3 4">
    <name type="scientific">Patulibacter medicamentivorans</name>
    <dbReference type="NCBI Taxonomy" id="1097667"/>
    <lineage>
        <taxon>Bacteria</taxon>
        <taxon>Bacillati</taxon>
        <taxon>Actinomycetota</taxon>
        <taxon>Thermoleophilia</taxon>
        <taxon>Solirubrobacterales</taxon>
        <taxon>Patulibacteraceae</taxon>
        <taxon>Patulibacter</taxon>
    </lineage>
</organism>
<name>H0E7H0_9ACTN</name>
<sequence>MIALPKGHPELGEDPPTAALREILEETGVTARVRERLGEVVYWYQRDGKRIRKTVRMYLCSHESGEPTPDGDEVSDARWVPLRQAIKELSFPGDRKMVTEALARTSGGR</sequence>
<dbReference type="InterPro" id="IPR000086">
    <property type="entry name" value="NUDIX_hydrolase_dom"/>
</dbReference>
<dbReference type="InterPro" id="IPR020084">
    <property type="entry name" value="NUDIX_hydrolase_CS"/>
</dbReference>
<evidence type="ECO:0000313" key="4">
    <source>
        <dbReference type="Proteomes" id="UP000005143"/>
    </source>
</evidence>
<protein>
    <recommendedName>
        <fullName evidence="2">Nudix hydrolase domain-containing protein</fullName>
    </recommendedName>
</protein>
<comment type="caution">
    <text evidence="3">The sequence shown here is derived from an EMBL/GenBank/DDBJ whole genome shotgun (WGS) entry which is preliminary data.</text>
</comment>
<keyword evidence="1" id="KW-0378">Hydrolase</keyword>
<feature type="domain" description="Nudix hydrolase" evidence="2">
    <location>
        <begin position="1"/>
        <end position="103"/>
    </location>
</feature>
<dbReference type="Pfam" id="PF00293">
    <property type="entry name" value="NUDIX"/>
    <property type="match status" value="1"/>
</dbReference>
<dbReference type="SUPFAM" id="SSF55811">
    <property type="entry name" value="Nudix"/>
    <property type="match status" value="1"/>
</dbReference>
<evidence type="ECO:0000256" key="1">
    <source>
        <dbReference type="ARBA" id="ARBA00022801"/>
    </source>
</evidence>
<dbReference type="GO" id="GO:0004081">
    <property type="term" value="F:bis(5'-nucleosyl)-tetraphosphatase (asymmetrical) activity"/>
    <property type="evidence" value="ECO:0007669"/>
    <property type="project" value="TreeGrafter"/>
</dbReference>
<dbReference type="GO" id="GO:0006754">
    <property type="term" value="P:ATP biosynthetic process"/>
    <property type="evidence" value="ECO:0007669"/>
    <property type="project" value="TreeGrafter"/>
</dbReference>
<proteinExistence type="predicted"/>
<dbReference type="AlphaFoldDB" id="H0E7H0"/>
<dbReference type="InterPro" id="IPR015797">
    <property type="entry name" value="NUDIX_hydrolase-like_dom_sf"/>
</dbReference>
<dbReference type="GO" id="GO:0006167">
    <property type="term" value="P:AMP biosynthetic process"/>
    <property type="evidence" value="ECO:0007669"/>
    <property type="project" value="TreeGrafter"/>
</dbReference>